<feature type="region of interest" description="Disordered" evidence="1">
    <location>
        <begin position="123"/>
        <end position="145"/>
    </location>
</feature>
<evidence type="ECO:0000313" key="3">
    <source>
        <dbReference type="EMBL" id="CAJ0581454.1"/>
    </source>
</evidence>
<sequence>MVQYRPLDDPKLPAEMLKVPTVVLEIKRKCSHAQCDGSCEGTSRGAVSRKLKIIEALCAGYLGLSLLFWLGSVFYYLYLQIANTTNSSSFHSETFGAYGEVELSRNNSRADRLPDGSVAIQLPPYQPRADSRPKNFENSQPLLGSRQPTPQYFSPPLYADMARNEKVYMPTTQPAYAMQPPRSTTPRHYDGLNEVYSQSGDTAEFARNMGSYLNDKVPPLAWFGLMSITCLVGFIILLIGAFNIPFCNVQPMIPIWLLVLGVLIIISSCVRIYAAIPMPSRRRAAARAGAPQQASRLSADLCLKGTELIFFLATIIWIILGCVWVYGSKWYVHFEEHMFEEHYCDQGLYWTAFSVCTGSLVCVGLIVVAVLFIMMGGAMRDS</sequence>
<keyword evidence="2" id="KW-0472">Membrane</keyword>
<accession>A0AA36D7X9</accession>
<feature type="transmembrane region" description="Helical" evidence="2">
    <location>
        <begin position="53"/>
        <end position="78"/>
    </location>
</feature>
<dbReference type="InterPro" id="IPR040350">
    <property type="entry name" value="TMEM272"/>
</dbReference>
<evidence type="ECO:0000256" key="1">
    <source>
        <dbReference type="SAM" id="MobiDB-lite"/>
    </source>
</evidence>
<dbReference type="Proteomes" id="UP001177023">
    <property type="component" value="Unassembled WGS sequence"/>
</dbReference>
<feature type="transmembrane region" description="Helical" evidence="2">
    <location>
        <begin position="253"/>
        <end position="274"/>
    </location>
</feature>
<reference evidence="3" key="1">
    <citation type="submission" date="2023-06" db="EMBL/GenBank/DDBJ databases">
        <authorList>
            <person name="Delattre M."/>
        </authorList>
    </citation>
    <scope>NUCLEOTIDE SEQUENCE</scope>
    <source>
        <strain evidence="3">AF72</strain>
    </source>
</reference>
<keyword evidence="4" id="KW-1185">Reference proteome</keyword>
<feature type="non-terminal residue" evidence="3">
    <location>
        <position position="382"/>
    </location>
</feature>
<feature type="compositionally biased region" description="Polar residues" evidence="1">
    <location>
        <begin position="136"/>
        <end position="145"/>
    </location>
</feature>
<feature type="transmembrane region" description="Helical" evidence="2">
    <location>
        <begin position="220"/>
        <end position="241"/>
    </location>
</feature>
<keyword evidence="2" id="KW-1133">Transmembrane helix</keyword>
<evidence type="ECO:0000313" key="4">
    <source>
        <dbReference type="Proteomes" id="UP001177023"/>
    </source>
</evidence>
<comment type="caution">
    <text evidence="3">The sequence shown here is derived from an EMBL/GenBank/DDBJ whole genome shotgun (WGS) entry which is preliminary data.</text>
</comment>
<keyword evidence="2" id="KW-0812">Transmembrane</keyword>
<name>A0AA36D7X9_9BILA</name>
<proteinExistence type="predicted"/>
<gene>
    <name evidence="3" type="ORF">MSPICULIGERA_LOCUS19613</name>
</gene>
<protein>
    <submittedName>
        <fullName evidence="3">Uncharacterized protein</fullName>
    </submittedName>
</protein>
<organism evidence="3 4">
    <name type="scientific">Mesorhabditis spiculigera</name>
    <dbReference type="NCBI Taxonomy" id="96644"/>
    <lineage>
        <taxon>Eukaryota</taxon>
        <taxon>Metazoa</taxon>
        <taxon>Ecdysozoa</taxon>
        <taxon>Nematoda</taxon>
        <taxon>Chromadorea</taxon>
        <taxon>Rhabditida</taxon>
        <taxon>Rhabditina</taxon>
        <taxon>Rhabditomorpha</taxon>
        <taxon>Rhabditoidea</taxon>
        <taxon>Rhabditidae</taxon>
        <taxon>Mesorhabditinae</taxon>
        <taxon>Mesorhabditis</taxon>
    </lineage>
</organism>
<feature type="transmembrane region" description="Helical" evidence="2">
    <location>
        <begin position="347"/>
        <end position="373"/>
    </location>
</feature>
<dbReference type="PANTHER" id="PTHR33444:SF8">
    <property type="entry name" value="MARVEL DOMAIN-CONTAINING PROTEIN"/>
    <property type="match status" value="1"/>
</dbReference>
<feature type="transmembrane region" description="Helical" evidence="2">
    <location>
        <begin position="308"/>
        <end position="327"/>
    </location>
</feature>
<dbReference type="EMBL" id="CATQJA010002663">
    <property type="protein sequence ID" value="CAJ0581454.1"/>
    <property type="molecule type" value="Genomic_DNA"/>
</dbReference>
<dbReference type="PANTHER" id="PTHR33444">
    <property type="entry name" value="SI:DKEY-19B23.12-RELATED"/>
    <property type="match status" value="1"/>
</dbReference>
<evidence type="ECO:0000256" key="2">
    <source>
        <dbReference type="SAM" id="Phobius"/>
    </source>
</evidence>
<dbReference type="AlphaFoldDB" id="A0AA36D7X9"/>